<keyword evidence="6" id="KW-0408">Iron</keyword>
<gene>
    <name evidence="8" type="ORF">NYP18_04125</name>
</gene>
<dbReference type="Proteomes" id="UP001205965">
    <property type="component" value="Unassembled WGS sequence"/>
</dbReference>
<reference evidence="8 9" key="1">
    <citation type="submission" date="2022-08" db="EMBL/GenBank/DDBJ databases">
        <title>YIM 101645 draft genome.</title>
        <authorList>
            <person name="Chen X."/>
        </authorList>
    </citation>
    <scope>NUCLEOTIDE SEQUENCE [LARGE SCALE GENOMIC DNA]</scope>
    <source>
        <strain evidence="8 9">YIM 101645</strain>
    </source>
</reference>
<comment type="similarity">
    <text evidence="2">Belongs to the cytochrome P450 family.</text>
</comment>
<dbReference type="InterPro" id="IPR002401">
    <property type="entry name" value="Cyt_P450_E_grp-I"/>
</dbReference>
<organism evidence="8 9">
    <name type="scientific">Corynebacterium lemuris</name>
    <dbReference type="NCBI Taxonomy" id="1859292"/>
    <lineage>
        <taxon>Bacteria</taxon>
        <taxon>Bacillati</taxon>
        <taxon>Actinomycetota</taxon>
        <taxon>Actinomycetes</taxon>
        <taxon>Mycobacteriales</taxon>
        <taxon>Corynebacteriaceae</taxon>
        <taxon>Corynebacterium</taxon>
    </lineage>
</organism>
<evidence type="ECO:0000313" key="8">
    <source>
        <dbReference type="EMBL" id="MCS5478839.1"/>
    </source>
</evidence>
<protein>
    <submittedName>
        <fullName evidence="8">Cytochrome P450</fullName>
    </submittedName>
</protein>
<comment type="cofactor">
    <cofactor evidence="1">
        <name>heme</name>
        <dbReference type="ChEBI" id="CHEBI:30413"/>
    </cofactor>
</comment>
<dbReference type="PRINTS" id="PR00463">
    <property type="entry name" value="EP450I"/>
</dbReference>
<keyword evidence="7" id="KW-0503">Monooxygenase</keyword>
<dbReference type="PANTHER" id="PTHR24286:SF24">
    <property type="entry name" value="LANOSTEROL 14-ALPHA DEMETHYLASE"/>
    <property type="match status" value="1"/>
</dbReference>
<evidence type="ECO:0000256" key="4">
    <source>
        <dbReference type="ARBA" id="ARBA00022723"/>
    </source>
</evidence>
<proteinExistence type="inferred from homology"/>
<accession>A0ABT2FV63</accession>
<dbReference type="RefSeq" id="WP_259426912.1">
    <property type="nucleotide sequence ID" value="NZ_JANWTC010000002.1"/>
</dbReference>
<dbReference type="Gene3D" id="1.10.630.10">
    <property type="entry name" value="Cytochrome P450"/>
    <property type="match status" value="1"/>
</dbReference>
<keyword evidence="4" id="KW-0479">Metal-binding</keyword>
<evidence type="ECO:0000256" key="2">
    <source>
        <dbReference type="ARBA" id="ARBA00010617"/>
    </source>
</evidence>
<evidence type="ECO:0000256" key="6">
    <source>
        <dbReference type="ARBA" id="ARBA00023004"/>
    </source>
</evidence>
<evidence type="ECO:0000256" key="5">
    <source>
        <dbReference type="ARBA" id="ARBA00023002"/>
    </source>
</evidence>
<evidence type="ECO:0000256" key="7">
    <source>
        <dbReference type="ARBA" id="ARBA00023033"/>
    </source>
</evidence>
<dbReference type="PANTHER" id="PTHR24286">
    <property type="entry name" value="CYTOCHROME P450 26"/>
    <property type="match status" value="1"/>
</dbReference>
<evidence type="ECO:0000256" key="1">
    <source>
        <dbReference type="ARBA" id="ARBA00001971"/>
    </source>
</evidence>
<dbReference type="Pfam" id="PF00067">
    <property type="entry name" value="p450"/>
    <property type="match status" value="1"/>
</dbReference>
<keyword evidence="5" id="KW-0560">Oxidoreductase</keyword>
<sequence length="433" mass="47328">MTQTRPARIRTEQAPGFLRWGYLFASRLREKAGLPATSHTPLSLPLLGKTSVLVRGEEGIRFFYDKDLMERHGAMPKLVQLPLFGDKAVHTLDGEAHRVRKNAMTDLAYDDGRVADFQHLVAGELEAAHGRWKAGTGNVHDDAALAFGRAALRWAGVELPDEEMNRRVRQMNRLLDTFGQLSQNPVAMVERVRLDRWATQLIQDVRSGKVAAAPDSVLAHMADLRDEHGELVEDKVAAVELQNLTRPTVAVGRFAAFAAAALVKHPEWVERIRAASQQAGGSVTDIPEAVAFAQEVRRTHPFVPMLPALAKKDTEISGCPVQKGQRVLLDFVGTLTSPAEWRDAGSFDPERFLPYDGVEAAESITAFIPQGGGDVRTGHRCPGEKITVSALAAAVVVMCRPGVTISSDVKDTTFPWTRMLTRPATGVRISATG</sequence>
<dbReference type="InterPro" id="IPR036396">
    <property type="entry name" value="Cyt_P450_sf"/>
</dbReference>
<name>A0ABT2FV63_9CORY</name>
<dbReference type="SUPFAM" id="SSF48264">
    <property type="entry name" value="Cytochrome P450"/>
    <property type="match status" value="1"/>
</dbReference>
<dbReference type="EMBL" id="JANWTC010000002">
    <property type="protein sequence ID" value="MCS5478839.1"/>
    <property type="molecule type" value="Genomic_DNA"/>
</dbReference>
<comment type="caution">
    <text evidence="8">The sequence shown here is derived from an EMBL/GenBank/DDBJ whole genome shotgun (WGS) entry which is preliminary data.</text>
</comment>
<keyword evidence="3" id="KW-0349">Heme</keyword>
<evidence type="ECO:0000256" key="3">
    <source>
        <dbReference type="ARBA" id="ARBA00022617"/>
    </source>
</evidence>
<evidence type="ECO:0000313" key="9">
    <source>
        <dbReference type="Proteomes" id="UP001205965"/>
    </source>
</evidence>
<keyword evidence="9" id="KW-1185">Reference proteome</keyword>
<dbReference type="InterPro" id="IPR001128">
    <property type="entry name" value="Cyt_P450"/>
</dbReference>